<reference evidence="1" key="1">
    <citation type="submission" date="2024-12" db="EMBL/GenBank/DDBJ databases">
        <title>Comparative genomics and development of molecular markers within Purpureocillium lilacinum and among Purpureocillium species.</title>
        <authorList>
            <person name="Yeh Z.-Y."/>
            <person name="Ni N.-T."/>
            <person name="Lo P.-H."/>
            <person name="Mushyakhwo K."/>
            <person name="Lin C.-F."/>
            <person name="Nai Y.-S."/>
        </authorList>
    </citation>
    <scope>NUCLEOTIDE SEQUENCE</scope>
    <source>
        <strain evidence="1">NCHU-NPUST-175</strain>
    </source>
</reference>
<sequence length="162" mass="17586">MSAESSSTEPKSGFFFSSFSLSQAHRVLDTPPFRRDADAASACSVVVFRNQSVKFETPKYYVRPLALLNSFAFITNALQSARIPPNRSAAPAHGTLSMSNYYYFWVNCSAVGGGHPPGGGRGRKRRPGPKRACYICGKRCHLMADCPLRVAVNALAAADRPP</sequence>
<dbReference type="EMBL" id="JBGNUJ010000004">
    <property type="protein sequence ID" value="KAL3959591.1"/>
    <property type="molecule type" value="Genomic_DNA"/>
</dbReference>
<dbReference type="Proteomes" id="UP001638806">
    <property type="component" value="Unassembled WGS sequence"/>
</dbReference>
<proteinExistence type="predicted"/>
<organism evidence="1 2">
    <name type="scientific">Purpureocillium lilacinum</name>
    <name type="common">Paecilomyces lilacinus</name>
    <dbReference type="NCBI Taxonomy" id="33203"/>
    <lineage>
        <taxon>Eukaryota</taxon>
        <taxon>Fungi</taxon>
        <taxon>Dikarya</taxon>
        <taxon>Ascomycota</taxon>
        <taxon>Pezizomycotina</taxon>
        <taxon>Sordariomycetes</taxon>
        <taxon>Hypocreomycetidae</taxon>
        <taxon>Hypocreales</taxon>
        <taxon>Ophiocordycipitaceae</taxon>
        <taxon>Purpureocillium</taxon>
    </lineage>
</organism>
<comment type="caution">
    <text evidence="1">The sequence shown here is derived from an EMBL/GenBank/DDBJ whole genome shotgun (WGS) entry which is preliminary data.</text>
</comment>
<keyword evidence="2" id="KW-1185">Reference proteome</keyword>
<protein>
    <submittedName>
        <fullName evidence="1">Uncharacterized protein</fullName>
    </submittedName>
</protein>
<gene>
    <name evidence="1" type="ORF">ACCO45_004708</name>
</gene>
<accession>A0ACC4DW05</accession>
<evidence type="ECO:0000313" key="2">
    <source>
        <dbReference type="Proteomes" id="UP001638806"/>
    </source>
</evidence>
<name>A0ACC4DW05_PURLI</name>
<evidence type="ECO:0000313" key="1">
    <source>
        <dbReference type="EMBL" id="KAL3959591.1"/>
    </source>
</evidence>